<sequence>MLKPVSYVLRGFLVIFGAIILALSVTLAKQQVVGSPPAETSFFSFAGAFGIIASAIAILTILVDKIPRVGTIVADTLASLFYLAGAIALTVALKPVSSCTSSGDIARSERLVNKLLNGGCRNVKGGKFCPNAGSDTGKHYDSYTSGRCQQVQADFVFGYVAFVFGVASVVITLISQRRGGTTTATYVTVTPEHAKSPPIYPSPAGKGTGTWAHAYTRARDLVGQMTLEERANITRGFTVPDNVCAGNTGTVPRLDWPGLCLHDAGNGVRATDLVTSFPSALHVGASWDRNLTYQRALYMGMEFKAKGVNVLLGPNAGPLGRTPLGGRNWEGFSVDPYLSGQLVAESIIGHQDAGVIATLKHLIGNEQETHRRLYFGVEAASSNIDDKTLHEYYLWPFMDGVRAGTASVMCSYNRINNTYGCMNSKLMNGVLKTELGFDGFVMLDWNAQHDVFSANAGLDMVMPSGGSFGTNLTDAVENGTVDASRVTDMATRIIAAWYLAGQDGDNFPKPGIGMKNLTEPHDQVDARIPESRDIVMEGAIAGHVLVKNDDALPFKKNPVMISVFGYDATVPVTKNTDILFQLGYTSSPEMGQAVLGTEKHFDQAARGGTIVTGGRAGANGPSYITDPLSSIQHRARADGTWVNWDLASFDPDVNAASDACLVFINAIATEGWDREGLHDDFSDGLVLNVASKCSNTIVVIHAAGVRLVDQWIEHPNVTATIIAHLPGQDSGEALVKLLYGEAAFSGKLPYTLARNESDYSVYKPCVPTSPSDNDPQCDYTEGVYVDYRDFDAKNITPRFEFGFGLSYTTFMYSSLSIESLEGWSDIAGEGYALTSDELWEVVAKVDADITNVGSVAGAEVAQLYLGIPNSPPKQLRGFDKTSLLSPKESSTVHFELTRRDFSVWDVVAQAWIVQTGNYTVWLGASSRDIKLTGNIEV</sequence>
<dbReference type="Proteomes" id="UP001153332">
    <property type="component" value="Unassembled WGS sequence"/>
</dbReference>
<evidence type="ECO:0000313" key="2">
    <source>
        <dbReference type="Proteomes" id="UP001153332"/>
    </source>
</evidence>
<name>A0ACC2JLW9_9PEZI</name>
<dbReference type="EMBL" id="JAPUUL010001076">
    <property type="protein sequence ID" value="KAJ8128410.1"/>
    <property type="molecule type" value="Genomic_DNA"/>
</dbReference>
<organism evidence="1 2">
    <name type="scientific">Lasiodiplodia mahajangana</name>
    <dbReference type="NCBI Taxonomy" id="1108764"/>
    <lineage>
        <taxon>Eukaryota</taxon>
        <taxon>Fungi</taxon>
        <taxon>Dikarya</taxon>
        <taxon>Ascomycota</taxon>
        <taxon>Pezizomycotina</taxon>
        <taxon>Dothideomycetes</taxon>
        <taxon>Dothideomycetes incertae sedis</taxon>
        <taxon>Botryosphaeriales</taxon>
        <taxon>Botryosphaeriaceae</taxon>
        <taxon>Lasiodiplodia</taxon>
    </lineage>
</organism>
<comment type="caution">
    <text evidence="1">The sequence shown here is derived from an EMBL/GenBank/DDBJ whole genome shotgun (WGS) entry which is preliminary data.</text>
</comment>
<protein>
    <submittedName>
        <fullName evidence="1">Uncharacterized protein</fullName>
    </submittedName>
</protein>
<gene>
    <name evidence="1" type="ORF">O1611_g5221</name>
</gene>
<keyword evidence="2" id="KW-1185">Reference proteome</keyword>
<evidence type="ECO:0000313" key="1">
    <source>
        <dbReference type="EMBL" id="KAJ8128410.1"/>
    </source>
</evidence>
<proteinExistence type="predicted"/>
<reference evidence="1" key="1">
    <citation type="submission" date="2022-12" db="EMBL/GenBank/DDBJ databases">
        <title>Genome Sequence of Lasiodiplodia mahajangana.</title>
        <authorList>
            <person name="Buettner E."/>
        </authorList>
    </citation>
    <scope>NUCLEOTIDE SEQUENCE</scope>
    <source>
        <strain evidence="1">VT137</strain>
    </source>
</reference>
<accession>A0ACC2JLW9</accession>